<comment type="caution">
    <text evidence="9">The sequence shown here is derived from an EMBL/GenBank/DDBJ whole genome shotgun (WGS) entry which is preliminary data.</text>
</comment>
<evidence type="ECO:0000256" key="5">
    <source>
        <dbReference type="ARBA" id="ARBA00022989"/>
    </source>
</evidence>
<accession>A0A5N6P687</accession>
<keyword evidence="10" id="KW-1185">Reference proteome</keyword>
<feature type="transmembrane region" description="Helical" evidence="8">
    <location>
        <begin position="470"/>
        <end position="488"/>
    </location>
</feature>
<feature type="transmembrane region" description="Helical" evidence="8">
    <location>
        <begin position="422"/>
        <end position="442"/>
    </location>
</feature>
<gene>
    <name evidence="9" type="ORF">E3N88_12002</name>
</gene>
<dbReference type="GO" id="GO:0005886">
    <property type="term" value="C:plasma membrane"/>
    <property type="evidence" value="ECO:0007669"/>
    <property type="project" value="TreeGrafter"/>
</dbReference>
<evidence type="ECO:0000313" key="10">
    <source>
        <dbReference type="Proteomes" id="UP000326396"/>
    </source>
</evidence>
<dbReference type="AlphaFoldDB" id="A0A5N6P687"/>
<reference evidence="9 10" key="1">
    <citation type="submission" date="2019-05" db="EMBL/GenBank/DDBJ databases">
        <title>Mikania micrantha, genome provides insights into the molecular mechanism of rapid growth.</title>
        <authorList>
            <person name="Liu B."/>
        </authorList>
    </citation>
    <scope>NUCLEOTIDE SEQUENCE [LARGE SCALE GENOMIC DNA]</scope>
    <source>
        <strain evidence="9">NLD-2019</strain>
        <tissue evidence="9">Leaf</tissue>
    </source>
</reference>
<dbReference type="EMBL" id="SZYD01000006">
    <property type="protein sequence ID" value="KAD5960530.1"/>
    <property type="molecule type" value="Genomic_DNA"/>
</dbReference>
<feature type="transmembrane region" description="Helical" evidence="8">
    <location>
        <begin position="148"/>
        <end position="176"/>
    </location>
</feature>
<feature type="transmembrane region" description="Helical" evidence="8">
    <location>
        <begin position="311"/>
        <end position="330"/>
    </location>
</feature>
<dbReference type="InterPro" id="IPR003445">
    <property type="entry name" value="Cat_transpt"/>
</dbReference>
<comment type="subcellular location">
    <subcellularLocation>
        <location evidence="1">Membrane</location>
        <topology evidence="1">Multi-pass membrane protein</topology>
    </subcellularLocation>
</comment>
<feature type="transmembrane region" description="Helical" evidence="8">
    <location>
        <begin position="365"/>
        <end position="387"/>
    </location>
</feature>
<dbReference type="GO" id="GO:0030001">
    <property type="term" value="P:metal ion transport"/>
    <property type="evidence" value="ECO:0007669"/>
    <property type="project" value="UniProtKB-ARBA"/>
</dbReference>
<dbReference type="PANTHER" id="PTHR31064:SF38">
    <property type="entry name" value="CATION TRANSPORTER HKT1_4-RELATED"/>
    <property type="match status" value="1"/>
</dbReference>
<dbReference type="GO" id="GO:0008324">
    <property type="term" value="F:monoatomic cation transmembrane transporter activity"/>
    <property type="evidence" value="ECO:0007669"/>
    <property type="project" value="InterPro"/>
</dbReference>
<sequence>MLSFGSGVVGGSVVVFSAVFTAMEPSFYMLNFMAKGVPTMAIRPLADAMRFMRMGSSFAGLPIRTAHSSETTISYEDGDCDDVSKDNYALVDHGERDLGFCILGSLNVRTTTFTPRNLDLFFTSVSAATVSSMSAVEMEIFTNTQLVILTVLMFIGGEVFTSMVGHYIGTFFVNIFPKDGDKSYHNTQCCVLDQIELKNIDIVTFKESKDEDFCIRTFSSTEINKIYMEDLKYKSFKSLGVVVLFYLLLVQFLGVISVLMYLNFISSANDILKHKGIEPLTFSIFTIVSTFTNCGFVPTNENMLIFKKNSGLLLILIPQALLGNTLYPPVLRFTIWAVGKFTMKSETKYLLNNSKDIGYPHLLSYLQSSLLFVTVLAFIAVQFVLFSSMEWNSGSLRGLNVYQKLVGIFFQTVNTRSTGESVVDLSTMNAAVLVLFIVMMYLPPYTSFFPMVEECRDKRSKKDKTIMDNLIFSQQTYLVIFILLVCVFERKQMINDPLNFNVLNIAVEVISAYGNVGFSTGYNCDLRLKQEGDCQNKWYGFSGKWSDEGKLVLIAVMIFGRLKKFNMNGGKAWKVF</sequence>
<feature type="transmembrane region" description="Helical" evidence="8">
    <location>
        <begin position="238"/>
        <end position="262"/>
    </location>
</feature>
<dbReference type="InterPro" id="IPR051143">
    <property type="entry name" value="TrkH_K-transport"/>
</dbReference>
<dbReference type="Proteomes" id="UP000326396">
    <property type="component" value="Linkage Group LG14"/>
</dbReference>
<comment type="similarity">
    <text evidence="2">Belongs to the TrkH potassium transport family. HKT (TC 2.A.38.3) subfamily.</text>
</comment>
<evidence type="ECO:0008006" key="11">
    <source>
        <dbReference type="Google" id="ProtNLM"/>
    </source>
</evidence>
<feature type="transmembrane region" description="Helical" evidence="8">
    <location>
        <begin position="282"/>
        <end position="299"/>
    </location>
</feature>
<organism evidence="9 10">
    <name type="scientific">Mikania micrantha</name>
    <name type="common">bitter vine</name>
    <dbReference type="NCBI Taxonomy" id="192012"/>
    <lineage>
        <taxon>Eukaryota</taxon>
        <taxon>Viridiplantae</taxon>
        <taxon>Streptophyta</taxon>
        <taxon>Embryophyta</taxon>
        <taxon>Tracheophyta</taxon>
        <taxon>Spermatophyta</taxon>
        <taxon>Magnoliopsida</taxon>
        <taxon>eudicotyledons</taxon>
        <taxon>Gunneridae</taxon>
        <taxon>Pentapetalae</taxon>
        <taxon>asterids</taxon>
        <taxon>campanulids</taxon>
        <taxon>Asterales</taxon>
        <taxon>Asteraceae</taxon>
        <taxon>Asteroideae</taxon>
        <taxon>Heliantheae alliance</taxon>
        <taxon>Eupatorieae</taxon>
        <taxon>Mikania</taxon>
    </lineage>
</organism>
<evidence type="ECO:0000313" key="9">
    <source>
        <dbReference type="EMBL" id="KAD5960530.1"/>
    </source>
</evidence>
<keyword evidence="6" id="KW-0406">Ion transport</keyword>
<evidence type="ECO:0000256" key="3">
    <source>
        <dbReference type="ARBA" id="ARBA00022448"/>
    </source>
</evidence>
<evidence type="ECO:0000256" key="1">
    <source>
        <dbReference type="ARBA" id="ARBA00004141"/>
    </source>
</evidence>
<keyword evidence="7 8" id="KW-0472">Membrane</keyword>
<evidence type="ECO:0000256" key="7">
    <source>
        <dbReference type="ARBA" id="ARBA00023136"/>
    </source>
</evidence>
<evidence type="ECO:0000256" key="8">
    <source>
        <dbReference type="SAM" id="Phobius"/>
    </source>
</evidence>
<proteinExistence type="inferred from homology"/>
<dbReference type="Pfam" id="PF02386">
    <property type="entry name" value="TrkH"/>
    <property type="match status" value="2"/>
</dbReference>
<evidence type="ECO:0000256" key="6">
    <source>
        <dbReference type="ARBA" id="ARBA00023065"/>
    </source>
</evidence>
<protein>
    <recommendedName>
        <fullName evidence="11">Sodium transporter HKT1</fullName>
    </recommendedName>
</protein>
<name>A0A5N6P687_9ASTR</name>
<keyword evidence="4 8" id="KW-0812">Transmembrane</keyword>
<keyword evidence="3" id="KW-0813">Transport</keyword>
<dbReference type="PANTHER" id="PTHR31064">
    <property type="entry name" value="POTASSIUM TRANSPORT PROTEIN DDB_G0292412-RELATED"/>
    <property type="match status" value="1"/>
</dbReference>
<evidence type="ECO:0000256" key="4">
    <source>
        <dbReference type="ARBA" id="ARBA00022692"/>
    </source>
</evidence>
<dbReference type="OrthoDB" id="9999863at2759"/>
<evidence type="ECO:0000256" key="2">
    <source>
        <dbReference type="ARBA" id="ARBA00010864"/>
    </source>
</evidence>
<keyword evidence="5 8" id="KW-1133">Transmembrane helix</keyword>